<dbReference type="STRING" id="269670.SAMN02982927_00134"/>
<keyword evidence="2" id="KW-1185">Reference proteome</keyword>
<dbReference type="InterPro" id="IPR029058">
    <property type="entry name" value="AB_hydrolase_fold"/>
</dbReference>
<keyword evidence="1" id="KW-0378">Hydrolase</keyword>
<protein>
    <submittedName>
        <fullName evidence="1">Uncharacterized protein with an alpha/beta hydrolase fold</fullName>
    </submittedName>
</protein>
<dbReference type="Pfam" id="PF06028">
    <property type="entry name" value="DUF915"/>
    <property type="match status" value="1"/>
</dbReference>
<dbReference type="Proteomes" id="UP000198752">
    <property type="component" value="Unassembled WGS sequence"/>
</dbReference>
<dbReference type="GO" id="GO:0016787">
    <property type="term" value="F:hydrolase activity"/>
    <property type="evidence" value="ECO:0007669"/>
    <property type="project" value="UniProtKB-KW"/>
</dbReference>
<sequence length="289" mass="33037">MRVKRIFLLTLIVTLAMLVFNLSYDKDIDHRVRSASAAPKTSAEQTSKPSAQHIPTVFIHGWKGSERSFRTMFERLHANYDGPARAMVVTVDPNGVVKLTGEITDQKIPLIQVLFVRNHESMEQQAAWLINVFRILKRDYGISRVNVVSHSMGGKAFTCYLEKIKIPAEYPTIKKYVAIAAPFDWINGPQNDNDYTISKLKQESYLYQHRQRLPKNMDVLALAGEIREPHEGDGVVSLQSAYFGKYFFSPAHYTEKIVYGPSAQHSMLHENPQVDRIIASYLWQIKPKK</sequence>
<dbReference type="EMBL" id="FOOY01000003">
    <property type="protein sequence ID" value="SFF95775.1"/>
    <property type="molecule type" value="Genomic_DNA"/>
</dbReference>
<evidence type="ECO:0000313" key="2">
    <source>
        <dbReference type="Proteomes" id="UP000198752"/>
    </source>
</evidence>
<name>A0A1I2MW18_9BACL</name>
<organism evidence="1 2">
    <name type="scientific">Sporolactobacillus nakayamae</name>
    <dbReference type="NCBI Taxonomy" id="269670"/>
    <lineage>
        <taxon>Bacteria</taxon>
        <taxon>Bacillati</taxon>
        <taxon>Bacillota</taxon>
        <taxon>Bacilli</taxon>
        <taxon>Bacillales</taxon>
        <taxon>Sporolactobacillaceae</taxon>
        <taxon>Sporolactobacillus</taxon>
    </lineage>
</organism>
<dbReference type="OrthoDB" id="503948at2"/>
<evidence type="ECO:0000313" key="1">
    <source>
        <dbReference type="EMBL" id="SFF95775.1"/>
    </source>
</evidence>
<accession>A0A1I2MW18</accession>
<dbReference type="AlphaFoldDB" id="A0A1I2MW18"/>
<reference evidence="2" key="1">
    <citation type="submission" date="2016-10" db="EMBL/GenBank/DDBJ databases">
        <authorList>
            <person name="Varghese N."/>
            <person name="Submissions S."/>
        </authorList>
    </citation>
    <scope>NUCLEOTIDE SEQUENCE [LARGE SCALE GENOMIC DNA]</scope>
    <source>
        <strain evidence="2">ATCC 700379</strain>
    </source>
</reference>
<proteinExistence type="predicted"/>
<dbReference type="RefSeq" id="WP_093669053.1">
    <property type="nucleotide sequence ID" value="NZ_FOOY01000003.1"/>
</dbReference>
<gene>
    <name evidence="1" type="ORF">SAMN02982927_00134</name>
</gene>
<dbReference type="SUPFAM" id="SSF53474">
    <property type="entry name" value="alpha/beta-Hydrolases"/>
    <property type="match status" value="1"/>
</dbReference>
<dbReference type="InterPro" id="IPR010315">
    <property type="entry name" value="DUF915_hydro-like"/>
</dbReference>
<dbReference type="Gene3D" id="3.40.50.1820">
    <property type="entry name" value="alpha/beta hydrolase"/>
    <property type="match status" value="1"/>
</dbReference>